<comment type="caution">
    <text evidence="3">The sequence shown here is derived from an EMBL/GenBank/DDBJ whole genome shotgun (WGS) entry which is preliminary data.</text>
</comment>
<dbReference type="eggNOG" id="COG1917">
    <property type="taxonomic scope" value="Bacteria"/>
</dbReference>
<dbReference type="PROSITE" id="PS50943">
    <property type="entry name" value="HTH_CROC1"/>
    <property type="match status" value="1"/>
</dbReference>
<dbReference type="InterPro" id="IPR011051">
    <property type="entry name" value="RmlC_Cupin_sf"/>
</dbReference>
<dbReference type="RefSeq" id="WP_009138861.1">
    <property type="nucleotide sequence ID" value="NZ_JH815198.1"/>
</dbReference>
<dbReference type="SUPFAM" id="SSF47413">
    <property type="entry name" value="lambda repressor-like DNA-binding domains"/>
    <property type="match status" value="1"/>
</dbReference>
<feature type="domain" description="HTH cro/C1-type" evidence="2">
    <location>
        <begin position="12"/>
        <end position="66"/>
    </location>
</feature>
<dbReference type="Pfam" id="PF07883">
    <property type="entry name" value="Cupin_2"/>
    <property type="match status" value="1"/>
</dbReference>
<dbReference type="Pfam" id="PF01381">
    <property type="entry name" value="HTH_3"/>
    <property type="match status" value="1"/>
</dbReference>
<dbReference type="HOGENOM" id="CLU_085376_3_2_11"/>
<evidence type="ECO:0000313" key="3">
    <source>
        <dbReference type="EMBL" id="EJZ84323.1"/>
    </source>
</evidence>
<dbReference type="Gene3D" id="2.60.120.10">
    <property type="entry name" value="Jelly Rolls"/>
    <property type="match status" value="1"/>
</dbReference>
<organism evidence="3 4">
    <name type="scientific">Slackia piriformis YIT 12062</name>
    <dbReference type="NCBI Taxonomy" id="742818"/>
    <lineage>
        <taxon>Bacteria</taxon>
        <taxon>Bacillati</taxon>
        <taxon>Actinomycetota</taxon>
        <taxon>Coriobacteriia</taxon>
        <taxon>Eggerthellales</taxon>
        <taxon>Eggerthellaceae</taxon>
        <taxon>Slackia</taxon>
    </lineage>
</organism>
<dbReference type="InterPro" id="IPR050807">
    <property type="entry name" value="TransReg_Diox_bact_type"/>
</dbReference>
<dbReference type="PATRIC" id="fig|742818.3.peg.687"/>
<dbReference type="InterPro" id="IPR010982">
    <property type="entry name" value="Lambda_DNA-bd_dom_sf"/>
</dbReference>
<dbReference type="InterPro" id="IPR014710">
    <property type="entry name" value="RmlC-like_jellyroll"/>
</dbReference>
<name>K0YLZ0_9ACTN</name>
<dbReference type="EMBL" id="ADMD01000002">
    <property type="protein sequence ID" value="EJZ84323.1"/>
    <property type="molecule type" value="Genomic_DNA"/>
</dbReference>
<accession>K0YLZ0</accession>
<gene>
    <name evidence="3" type="ORF">HMPREF9451_00633</name>
</gene>
<dbReference type="SMART" id="SM00530">
    <property type="entry name" value="HTH_XRE"/>
    <property type="match status" value="1"/>
</dbReference>
<dbReference type="InterPro" id="IPR013096">
    <property type="entry name" value="Cupin_2"/>
</dbReference>
<dbReference type="AlphaFoldDB" id="K0YLZ0"/>
<dbReference type="PANTHER" id="PTHR46797">
    <property type="entry name" value="HTH-TYPE TRANSCRIPTIONAL REGULATOR"/>
    <property type="match status" value="1"/>
</dbReference>
<keyword evidence="4" id="KW-1185">Reference proteome</keyword>
<dbReference type="GO" id="GO:0003700">
    <property type="term" value="F:DNA-binding transcription factor activity"/>
    <property type="evidence" value="ECO:0007669"/>
    <property type="project" value="TreeGrafter"/>
</dbReference>
<evidence type="ECO:0000313" key="4">
    <source>
        <dbReference type="Proteomes" id="UP000006069"/>
    </source>
</evidence>
<dbReference type="OrthoDB" id="5114244at2"/>
<dbReference type="Proteomes" id="UP000006069">
    <property type="component" value="Unassembled WGS sequence"/>
</dbReference>
<protein>
    <recommendedName>
        <fullName evidence="2">HTH cro/C1-type domain-containing protein</fullName>
    </recommendedName>
</protein>
<evidence type="ECO:0000259" key="2">
    <source>
        <dbReference type="PROSITE" id="PS50943"/>
    </source>
</evidence>
<keyword evidence="1" id="KW-0238">DNA-binding</keyword>
<sequence length="198" mass="22064">MEPNIKEIVSRVRALREDLGLTMQEMAEATGRSVAEYAAQESGEQDLSFTFLYRCAEKFGVDVVDILTGESPHLTGYSLVRKGEGLSVKRYEGFEYLHKAPSFRNKLCEPFVVTIPYSDEEAGLPMEDIHLSFHEGQELDYIISGRLRFVYDGKHVEELAAGDVILYDSGRGHGMVAIGGEPCVLLASVMKPQDEKIL</sequence>
<dbReference type="PANTHER" id="PTHR46797:SF19">
    <property type="entry name" value="BLL2473 PROTEIN"/>
    <property type="match status" value="1"/>
</dbReference>
<proteinExistence type="predicted"/>
<dbReference type="CDD" id="cd00093">
    <property type="entry name" value="HTH_XRE"/>
    <property type="match status" value="1"/>
</dbReference>
<evidence type="ECO:0000256" key="1">
    <source>
        <dbReference type="ARBA" id="ARBA00023125"/>
    </source>
</evidence>
<dbReference type="InterPro" id="IPR001387">
    <property type="entry name" value="Cro/C1-type_HTH"/>
</dbReference>
<dbReference type="GO" id="GO:0005829">
    <property type="term" value="C:cytosol"/>
    <property type="evidence" value="ECO:0007669"/>
    <property type="project" value="TreeGrafter"/>
</dbReference>
<reference evidence="3 4" key="1">
    <citation type="submission" date="2012-08" db="EMBL/GenBank/DDBJ databases">
        <title>The Genome Sequence of Slackia piriformis YIT 12062.</title>
        <authorList>
            <consortium name="The Broad Institute Genome Sequencing Platform"/>
            <person name="Earl A."/>
            <person name="Ward D."/>
            <person name="Feldgarden M."/>
            <person name="Gevers D."/>
            <person name="Morotomi M."/>
            <person name="Walker B."/>
            <person name="Young S.K."/>
            <person name="Zeng Q."/>
            <person name="Gargeya S."/>
            <person name="Fitzgerald M."/>
            <person name="Haas B."/>
            <person name="Abouelleil A."/>
            <person name="Alvarado L."/>
            <person name="Arachchi H.M."/>
            <person name="Berlin A.M."/>
            <person name="Chapman S.B."/>
            <person name="Goldberg J."/>
            <person name="Griggs A."/>
            <person name="Gujja S."/>
            <person name="Hansen M."/>
            <person name="Howarth C."/>
            <person name="Imamovic A."/>
            <person name="Larimer J."/>
            <person name="McCowen C."/>
            <person name="Montmayeur A."/>
            <person name="Murphy C."/>
            <person name="Neiman D."/>
            <person name="Pearson M."/>
            <person name="Priest M."/>
            <person name="Roberts A."/>
            <person name="Saif S."/>
            <person name="Shea T."/>
            <person name="Sisk P."/>
            <person name="Sykes S."/>
            <person name="Wortman J."/>
            <person name="Nusbaum C."/>
            <person name="Birren B."/>
        </authorList>
    </citation>
    <scope>NUCLEOTIDE SEQUENCE [LARGE SCALE GENOMIC DNA]</scope>
    <source>
        <strain evidence="3 4">YIT 12062</strain>
    </source>
</reference>
<dbReference type="Gene3D" id="1.10.260.40">
    <property type="entry name" value="lambda repressor-like DNA-binding domains"/>
    <property type="match status" value="1"/>
</dbReference>
<dbReference type="SUPFAM" id="SSF51182">
    <property type="entry name" value="RmlC-like cupins"/>
    <property type="match status" value="1"/>
</dbReference>
<dbReference type="GO" id="GO:0003677">
    <property type="term" value="F:DNA binding"/>
    <property type="evidence" value="ECO:0007669"/>
    <property type="project" value="UniProtKB-KW"/>
</dbReference>
<dbReference type="CDD" id="cd02209">
    <property type="entry name" value="cupin_XRE_C"/>
    <property type="match status" value="1"/>
</dbReference>
<dbReference type="InParanoid" id="K0YLZ0"/>